<name>X0KPD4_FUSO5</name>
<gene>
    <name evidence="1" type="ORF">FOIG_00602</name>
</gene>
<accession>X0KPD4</accession>
<protein>
    <submittedName>
        <fullName evidence="1">Uncharacterized protein</fullName>
    </submittedName>
</protein>
<dbReference type="EMBL" id="JH658272">
    <property type="protein sequence ID" value="EXM10546.1"/>
    <property type="molecule type" value="Genomic_DNA"/>
</dbReference>
<reference evidence="1" key="2">
    <citation type="submission" date="2012-05" db="EMBL/GenBank/DDBJ databases">
        <title>The Genome Annotation of Fusarium oxysporum II5.</title>
        <authorList>
            <consortium name="The Broad Institute Genomics Platform"/>
            <person name="Ma L.-J."/>
            <person name="Corby-Kistler H."/>
            <person name="Broz K."/>
            <person name="Gale L.R."/>
            <person name="Jonkers W."/>
            <person name="O'Donnell K."/>
            <person name="Ploetz R."/>
            <person name="Steinberg C."/>
            <person name="Schwartz D.C."/>
            <person name="VanEtten H."/>
            <person name="Zhou S."/>
            <person name="Young S.K."/>
            <person name="Zeng Q."/>
            <person name="Gargeya S."/>
            <person name="Fitzgerald M."/>
            <person name="Abouelleil A."/>
            <person name="Alvarado L."/>
            <person name="Chapman S.B."/>
            <person name="Gainer-Dewar J."/>
            <person name="Goldberg J."/>
            <person name="Griggs A."/>
            <person name="Gujja S."/>
            <person name="Hansen M."/>
            <person name="Howarth C."/>
            <person name="Imamovic A."/>
            <person name="Ireland A."/>
            <person name="Larimer J."/>
            <person name="McCowan C."/>
            <person name="Murphy C."/>
            <person name="Pearson M."/>
            <person name="Poon T.W."/>
            <person name="Priest M."/>
            <person name="Roberts A."/>
            <person name="Saif S."/>
            <person name="Shea T."/>
            <person name="Sykes S."/>
            <person name="Wortman J."/>
            <person name="Nusbaum C."/>
            <person name="Birren B."/>
        </authorList>
    </citation>
    <scope>NUCLEOTIDE SEQUENCE</scope>
    <source>
        <strain evidence="1">54006</strain>
    </source>
</reference>
<dbReference type="RefSeq" id="XP_031072635.1">
    <property type="nucleotide sequence ID" value="XM_031196868.1"/>
</dbReference>
<organism evidence="1">
    <name type="scientific">Fusarium odoratissimum (strain NRRL 54006)</name>
    <dbReference type="NCBI Taxonomy" id="1089451"/>
    <lineage>
        <taxon>Eukaryota</taxon>
        <taxon>Fungi</taxon>
        <taxon>Dikarya</taxon>
        <taxon>Ascomycota</taxon>
        <taxon>Pezizomycotina</taxon>
        <taxon>Sordariomycetes</taxon>
        <taxon>Hypocreomycetidae</taxon>
        <taxon>Hypocreales</taxon>
        <taxon>Nectriaceae</taxon>
        <taxon>Fusarium</taxon>
        <taxon>Fusarium oxysporum species complex</taxon>
        <taxon>Fusarium oxysporum f. sp. cubense (strain race 4)</taxon>
    </lineage>
</organism>
<evidence type="ECO:0000313" key="1">
    <source>
        <dbReference type="EMBL" id="EXM10546.1"/>
    </source>
</evidence>
<sequence length="166" mass="18701">MDVMSIISVSDHEFAEPTKGIPTLSRHDTRDVLSLRVRTGCLNGMPQCNLRAITFRGRHAMRVMVWRTDRHLAYIGIPRASVDSDMLVAALVSPGGSAHTPITDMPSITRTYLNPGDRVWDRYMCPSPTKNSRIKLQHTLRNTSMLDWLGECHFSTYLECSGGNRQ</sequence>
<dbReference type="Proteomes" id="UP000030685">
    <property type="component" value="Unassembled WGS sequence"/>
</dbReference>
<dbReference type="AlphaFoldDB" id="X0KPD4"/>
<proteinExistence type="predicted"/>
<reference evidence="1" key="1">
    <citation type="submission" date="2011-11" db="EMBL/GenBank/DDBJ databases">
        <title>The Genome Sequence of Fusarium oxysporum II5.</title>
        <authorList>
            <consortium name="The Broad Institute Genome Sequencing Platform"/>
            <person name="Ma L.-J."/>
            <person name="Gale L.R."/>
            <person name="Schwartz D.C."/>
            <person name="Zhou S."/>
            <person name="Corby-Kistler H."/>
            <person name="Young S.K."/>
            <person name="Zeng Q."/>
            <person name="Gargeya S."/>
            <person name="Fitzgerald M."/>
            <person name="Haas B."/>
            <person name="Abouelleil A."/>
            <person name="Alvarado L."/>
            <person name="Arachchi H.M."/>
            <person name="Berlin A."/>
            <person name="Brown A."/>
            <person name="Chapman S.B."/>
            <person name="Chen Z."/>
            <person name="Dunbar C."/>
            <person name="Freedman E."/>
            <person name="Gearin G."/>
            <person name="Goldberg J."/>
            <person name="Griggs A."/>
            <person name="Gujja S."/>
            <person name="Heiman D."/>
            <person name="Howarth C."/>
            <person name="Larson L."/>
            <person name="Lui A."/>
            <person name="MacDonald P.J.P."/>
            <person name="Montmayeur A."/>
            <person name="Murphy C."/>
            <person name="Neiman D."/>
            <person name="Pearson M."/>
            <person name="Priest M."/>
            <person name="Roberts A."/>
            <person name="Saif S."/>
            <person name="Shea T."/>
            <person name="Shenoy N."/>
            <person name="Sisk P."/>
            <person name="Stolte C."/>
            <person name="Sykes S."/>
            <person name="Wortman J."/>
            <person name="Nusbaum C."/>
            <person name="Birren B."/>
        </authorList>
    </citation>
    <scope>NUCLEOTIDE SEQUENCE [LARGE SCALE GENOMIC DNA]</scope>
    <source>
        <strain evidence="1">54006</strain>
    </source>
</reference>
<dbReference type="HOGENOM" id="CLU_1602791_0_0_1"/>
<feature type="non-terminal residue" evidence="1">
    <location>
        <position position="1"/>
    </location>
</feature>
<dbReference type="VEuPathDB" id="FungiDB:FOIG_00602"/>
<dbReference type="GeneID" id="42025777"/>